<name>A0AAD5TLE2_9FUNG</name>
<dbReference type="PANTHER" id="PTHR35870:SF1">
    <property type="entry name" value="PROTEIN, PUTATIVE (AFU_ORTHOLOGUE AFUA_5G03330)-RELATED"/>
    <property type="match status" value="1"/>
</dbReference>
<dbReference type="AlphaFoldDB" id="A0AAD5TLE2"/>
<dbReference type="GO" id="GO:0016491">
    <property type="term" value="F:oxidoreductase activity"/>
    <property type="evidence" value="ECO:0007669"/>
    <property type="project" value="UniProtKB-KW"/>
</dbReference>
<dbReference type="InterPro" id="IPR025337">
    <property type="entry name" value="Questin_oxidase-like"/>
</dbReference>
<dbReference type="PANTHER" id="PTHR35870">
    <property type="entry name" value="PROTEIN, PUTATIVE (AFU_ORTHOLOGUE AFUA_5G03330)-RELATED"/>
    <property type="match status" value="1"/>
</dbReference>
<evidence type="ECO:0000256" key="1">
    <source>
        <dbReference type="ARBA" id="ARBA00023002"/>
    </source>
</evidence>
<proteinExistence type="predicted"/>
<organism evidence="2 3">
    <name type="scientific">Geranomyces variabilis</name>
    <dbReference type="NCBI Taxonomy" id="109894"/>
    <lineage>
        <taxon>Eukaryota</taxon>
        <taxon>Fungi</taxon>
        <taxon>Fungi incertae sedis</taxon>
        <taxon>Chytridiomycota</taxon>
        <taxon>Chytridiomycota incertae sedis</taxon>
        <taxon>Chytridiomycetes</taxon>
        <taxon>Spizellomycetales</taxon>
        <taxon>Powellomycetaceae</taxon>
        <taxon>Geranomyces</taxon>
    </lineage>
</organism>
<comment type="caution">
    <text evidence="2">The sequence shown here is derived from an EMBL/GenBank/DDBJ whole genome shotgun (WGS) entry which is preliminary data.</text>
</comment>
<sequence length="465" mass="51111">MPVIAPLSATAATSGLSASGTLAAPLPTKARLVPAFSEESDAARWNEVQKLLKLDFESHHVEVLNKHTKEYQPNYAVHALLSLYKVNASESILRERYELESKMLDPVGPSAVKISDSNWKEHLGKGQSVYGDFTTFFLAQIQETGIKTTVSKYIPDLIAGLGGDCFHPLLHLGLGLEFQQPLVVAQGLAYWAYTFAPIVKSLPAIVGDDDTANVLEILQDVREDTRFDPEAIDPKWAAQEFHKRVRKAINTKLGDDLAELVSEWKVEPTQASVSRALEELADATLLSCATTSHTFPSQLDFPLTHTLIAAGSLHTVMDYVSKDTDKVELLRRFLLAFLALYVSQGRPNLHADRLEDIYADTLEEDGPQLSTSPIGSPTMPTTPQLALREWGILAGAPAHVDDDIHIMEVVAALKSWEDRYGEKKGIYMKAAKVVRSIVKTGSGDAWEFKGVGYPPTASFALEMEE</sequence>
<gene>
    <name evidence="2" type="ORF">HDU87_003493</name>
</gene>
<dbReference type="Pfam" id="PF14027">
    <property type="entry name" value="Questin_oxidase"/>
    <property type="match status" value="1"/>
</dbReference>
<protein>
    <submittedName>
        <fullName evidence="2">Uncharacterized protein</fullName>
    </submittedName>
</protein>
<evidence type="ECO:0000313" key="2">
    <source>
        <dbReference type="EMBL" id="KAJ3178670.1"/>
    </source>
</evidence>
<dbReference type="EMBL" id="JADGJQ010000025">
    <property type="protein sequence ID" value="KAJ3178670.1"/>
    <property type="molecule type" value="Genomic_DNA"/>
</dbReference>
<accession>A0AAD5TLE2</accession>
<dbReference type="Proteomes" id="UP001212152">
    <property type="component" value="Unassembled WGS sequence"/>
</dbReference>
<evidence type="ECO:0000313" key="3">
    <source>
        <dbReference type="Proteomes" id="UP001212152"/>
    </source>
</evidence>
<reference evidence="2" key="1">
    <citation type="submission" date="2020-05" db="EMBL/GenBank/DDBJ databases">
        <title>Phylogenomic resolution of chytrid fungi.</title>
        <authorList>
            <person name="Stajich J.E."/>
            <person name="Amses K."/>
            <person name="Simmons R."/>
            <person name="Seto K."/>
            <person name="Myers J."/>
            <person name="Bonds A."/>
            <person name="Quandt C.A."/>
            <person name="Barry K."/>
            <person name="Liu P."/>
            <person name="Grigoriev I."/>
            <person name="Longcore J.E."/>
            <person name="James T.Y."/>
        </authorList>
    </citation>
    <scope>NUCLEOTIDE SEQUENCE</scope>
    <source>
        <strain evidence="2">JEL0379</strain>
    </source>
</reference>
<keyword evidence="1" id="KW-0560">Oxidoreductase</keyword>
<keyword evidence="3" id="KW-1185">Reference proteome</keyword>